<organism evidence="3 4">
    <name type="scientific">Sulfurovum riftiae</name>
    <dbReference type="NCBI Taxonomy" id="1630136"/>
    <lineage>
        <taxon>Bacteria</taxon>
        <taxon>Pseudomonadati</taxon>
        <taxon>Campylobacterota</taxon>
        <taxon>Epsilonproteobacteria</taxon>
        <taxon>Campylobacterales</taxon>
        <taxon>Sulfurovaceae</taxon>
        <taxon>Sulfurovum</taxon>
    </lineage>
</organism>
<feature type="transmembrane region" description="Helical" evidence="2">
    <location>
        <begin position="42"/>
        <end position="62"/>
    </location>
</feature>
<dbReference type="EMBL" id="LNKT01000001">
    <property type="protein sequence ID" value="KYJ87781.1"/>
    <property type="molecule type" value="Genomic_DNA"/>
</dbReference>
<sequence>MMALWIIVIIILVYGIIAIHDIPASIARKRNHPHVEAIETAGWVSLFMLHVIWPILWIWASYIPPAEKGERCAEGNEEDHELLLQTIDELKATVDTLQKRLDAIESKGV</sequence>
<proteinExistence type="predicted"/>
<evidence type="ECO:0000256" key="1">
    <source>
        <dbReference type="SAM" id="Coils"/>
    </source>
</evidence>
<dbReference type="Proteomes" id="UP000075359">
    <property type="component" value="Unassembled WGS sequence"/>
</dbReference>
<protein>
    <recommendedName>
        <fullName evidence="5">GTPase</fullName>
    </recommendedName>
</protein>
<evidence type="ECO:0000313" key="4">
    <source>
        <dbReference type="Proteomes" id="UP000075359"/>
    </source>
</evidence>
<keyword evidence="2" id="KW-0812">Transmembrane</keyword>
<evidence type="ECO:0008006" key="5">
    <source>
        <dbReference type="Google" id="ProtNLM"/>
    </source>
</evidence>
<accession>A0A151CJT3</accession>
<keyword evidence="1" id="KW-0175">Coiled coil</keyword>
<keyword evidence="4" id="KW-1185">Reference proteome</keyword>
<keyword evidence="2" id="KW-0472">Membrane</keyword>
<dbReference type="OrthoDB" id="5741122at2"/>
<evidence type="ECO:0000256" key="2">
    <source>
        <dbReference type="SAM" id="Phobius"/>
    </source>
</evidence>
<gene>
    <name evidence="3" type="ORF">AS592_11495</name>
</gene>
<keyword evidence="2" id="KW-1133">Transmembrane helix</keyword>
<evidence type="ECO:0000313" key="3">
    <source>
        <dbReference type="EMBL" id="KYJ87781.1"/>
    </source>
</evidence>
<reference evidence="3 4" key="1">
    <citation type="submission" date="2015-11" db="EMBL/GenBank/DDBJ databases">
        <title>Draft genome of Sulfurovum riftiae 1812E, a member of the Epsilonproteobacteria isolated from the tube of the deep-sea hydrothermal vent tubewom Riftia pachyptila.</title>
        <authorList>
            <person name="Vetriani C."/>
            <person name="Giovannelli D."/>
        </authorList>
    </citation>
    <scope>NUCLEOTIDE SEQUENCE [LARGE SCALE GENOMIC DNA]</scope>
    <source>
        <strain evidence="3 4">1812E</strain>
    </source>
</reference>
<name>A0A151CJT3_9BACT</name>
<dbReference type="InterPro" id="IPR011223">
    <property type="entry name" value="UCP028770"/>
</dbReference>
<dbReference type="STRING" id="1630136.AS592_11495"/>
<dbReference type="AlphaFoldDB" id="A0A151CJT3"/>
<comment type="caution">
    <text evidence="3">The sequence shown here is derived from an EMBL/GenBank/DDBJ whole genome shotgun (WGS) entry which is preliminary data.</text>
</comment>
<dbReference type="PIRSF" id="PIRSF028770">
    <property type="entry name" value="UCP028770"/>
    <property type="match status" value="1"/>
</dbReference>
<dbReference type="Pfam" id="PF11742">
    <property type="entry name" value="DUF3302"/>
    <property type="match status" value="1"/>
</dbReference>
<feature type="coiled-coil region" evidence="1">
    <location>
        <begin position="80"/>
        <end position="107"/>
    </location>
</feature>